<proteinExistence type="predicted"/>
<dbReference type="Proteomes" id="UP001519293">
    <property type="component" value="Unassembled WGS sequence"/>
</dbReference>
<keyword evidence="2" id="KW-0449">Lipoprotein</keyword>
<evidence type="ECO:0000313" key="3">
    <source>
        <dbReference type="Proteomes" id="UP001519293"/>
    </source>
</evidence>
<dbReference type="InterPro" id="IPR054787">
    <property type="entry name" value="TrlF_ATPase"/>
</dbReference>
<keyword evidence="1" id="KW-0175">Coiled coil</keyword>
<organism evidence="2 3">
    <name type="scientific">Cytobacillus eiseniae</name>
    <dbReference type="NCBI Taxonomy" id="762947"/>
    <lineage>
        <taxon>Bacteria</taxon>
        <taxon>Bacillati</taxon>
        <taxon>Bacillota</taxon>
        <taxon>Bacilli</taxon>
        <taxon>Bacillales</taxon>
        <taxon>Bacillaceae</taxon>
        <taxon>Cytobacillus</taxon>
    </lineage>
</organism>
<dbReference type="SUPFAM" id="SSF89550">
    <property type="entry name" value="PHP domain-like"/>
    <property type="match status" value="1"/>
</dbReference>
<gene>
    <name evidence="2" type="ORF">J2Z40_003526</name>
</gene>
<dbReference type="InterPro" id="IPR016195">
    <property type="entry name" value="Pol/histidinol_Pase-like"/>
</dbReference>
<dbReference type="RefSeq" id="WP_245350149.1">
    <property type="nucleotide sequence ID" value="NZ_JAGIKZ010000030.1"/>
</dbReference>
<evidence type="ECO:0000313" key="2">
    <source>
        <dbReference type="EMBL" id="MBP2242944.1"/>
    </source>
</evidence>
<evidence type="ECO:0000256" key="1">
    <source>
        <dbReference type="SAM" id="Coils"/>
    </source>
</evidence>
<dbReference type="SUPFAM" id="SSF52540">
    <property type="entry name" value="P-loop containing nucleoside triphosphate hydrolases"/>
    <property type="match status" value="1"/>
</dbReference>
<dbReference type="Gene3D" id="3.20.20.140">
    <property type="entry name" value="Metal-dependent hydrolases"/>
    <property type="match status" value="1"/>
</dbReference>
<sequence length="872" mass="99508">MKKFAEFYKCALQVNPYSYVAYRGGEHAISEDEYNSLILTNCLSEEIKVVGLADHGNIDTSEKLRNLLRQNDIIVFPGFEIATAEKIHIVCLFSEETTPEQLNRYLGRLGLTDVKNGVMPSHISCLEITKIVEEELNGFWYAAHITSDNGIIKMGQMNHIWTDARLKVAQIPYGLEDIDPKYINIIKNKEPMYKKTTPFAFINAKDICKPEDLKEKNAYCLVKMSDLNFSCFKEAFQDPSARVKLSFEQNERFHSSIDKLEVFGGYLDGLSIDFSRNLNTTIGGRGTGKSTLLELIRYALDCEPKSQESKKYFRELIKANLGLDSGRVELHITSNQRYGQKYKIIKRYEDPIVIENSDGTVSNLNVIDILPHVEIFGQNEIIELVSNEEAKLNILSRFLPNQADKISEREAIIKDLKQNAVILIDRIQKRDEISDKVSILPKLEEKVNFFKENGIAEKLSTIEHLSTEEEYIKKSLEVITKHSIHFLEVDTPFTKEFIEKTPNACKFNKITDIIRDFNLELIKLKDEYERLVKDTARKVEEIDGEWKEIKRESEGEIKESIKSLDGLNGKTGPEIALEYRETVSEIARINPSKNESIRIREELKGVIQERRTLLEKLNKNRDESYDSLRKAVKRINKGKLKGKVQVEVYAGKNREELIEYLSEVDGLGPKSLSWIREKDEFSLASFIQHINEGSTKLMEEYDLTKAKADILAQLPLEDRLELELIPLLDMIDVKLNTAGEGDEGENFKSLNKLSKGQQCTAILNILMLDNNDPLIIDQPEDNLDNSYIANNFVDGLRDYKLNRQFIFATHNANIPVFGDSELIVVMQEIDGQGSIAENCIGSVDNPNVKTAVVNTLEGGNIAFQMRRAKYNL</sequence>
<dbReference type="EMBL" id="JAGIKZ010000030">
    <property type="protein sequence ID" value="MBP2242944.1"/>
    <property type="molecule type" value="Genomic_DNA"/>
</dbReference>
<feature type="coiled-coil region" evidence="1">
    <location>
        <begin position="514"/>
        <end position="545"/>
    </location>
</feature>
<accession>A0ABS4RJN7</accession>
<feature type="coiled-coil region" evidence="1">
    <location>
        <begin position="600"/>
        <end position="634"/>
    </location>
</feature>
<keyword evidence="3" id="KW-1185">Reference proteome</keyword>
<dbReference type="Gene3D" id="3.40.50.300">
    <property type="entry name" value="P-loop containing nucleotide triphosphate hydrolases"/>
    <property type="match status" value="2"/>
</dbReference>
<dbReference type="InterPro" id="IPR027417">
    <property type="entry name" value="P-loop_NTPase"/>
</dbReference>
<protein>
    <submittedName>
        <fullName evidence="2">ABC-type lipoprotein export system ATPase subunit</fullName>
    </submittedName>
</protein>
<reference evidence="2 3" key="1">
    <citation type="submission" date="2021-03" db="EMBL/GenBank/DDBJ databases">
        <title>Genomic Encyclopedia of Type Strains, Phase IV (KMG-IV): sequencing the most valuable type-strain genomes for metagenomic binning, comparative biology and taxonomic classification.</title>
        <authorList>
            <person name="Goeker M."/>
        </authorList>
    </citation>
    <scope>NUCLEOTIDE SEQUENCE [LARGE SCALE GENOMIC DNA]</scope>
    <source>
        <strain evidence="2 3">DSM 26675</strain>
    </source>
</reference>
<name>A0ABS4RJN7_9BACI</name>
<comment type="caution">
    <text evidence="2">The sequence shown here is derived from an EMBL/GenBank/DDBJ whole genome shotgun (WGS) entry which is preliminary data.</text>
</comment>
<dbReference type="NCBIfam" id="NF045780">
    <property type="entry name" value="TrlF_fam_ATP"/>
    <property type="match status" value="1"/>
</dbReference>